<accession>A0A084T2B5</accession>
<name>A0A084T2B5_9BACT</name>
<keyword evidence="1" id="KW-0812">Transmembrane</keyword>
<evidence type="ECO:0000256" key="1">
    <source>
        <dbReference type="SAM" id="Phobius"/>
    </source>
</evidence>
<feature type="transmembrane region" description="Helical" evidence="1">
    <location>
        <begin position="12"/>
        <end position="29"/>
    </location>
</feature>
<keyword evidence="1" id="KW-0472">Membrane</keyword>
<comment type="caution">
    <text evidence="2">The sequence shown here is derived from an EMBL/GenBank/DDBJ whole genome shotgun (WGS) entry which is preliminary data.</text>
</comment>
<sequence length="84" mass="8982">MTTPPNTFKSFVMYALGYAITIAALLLDIRYGQAIFAFVAFVGSIAVTTHLLYRTARAMAFSPTAARLQPVAVRVTAGGQRLAA</sequence>
<evidence type="ECO:0000313" key="3">
    <source>
        <dbReference type="Proteomes" id="UP000028547"/>
    </source>
</evidence>
<dbReference type="AlphaFoldDB" id="A0A084T2B5"/>
<feature type="transmembrane region" description="Helical" evidence="1">
    <location>
        <begin position="35"/>
        <end position="53"/>
    </location>
</feature>
<protein>
    <submittedName>
        <fullName evidence="2">Uncharacterized protein</fullName>
    </submittedName>
</protein>
<dbReference type="Proteomes" id="UP000028547">
    <property type="component" value="Unassembled WGS sequence"/>
</dbReference>
<evidence type="ECO:0000313" key="2">
    <source>
        <dbReference type="EMBL" id="KFA94850.1"/>
    </source>
</evidence>
<dbReference type="EMBL" id="JPMI01000003">
    <property type="protein sequence ID" value="KFA94850.1"/>
    <property type="molecule type" value="Genomic_DNA"/>
</dbReference>
<dbReference type="RefSeq" id="WP_043388437.1">
    <property type="nucleotide sequence ID" value="NZ_JPMI01000003.1"/>
</dbReference>
<reference evidence="2 3" key="1">
    <citation type="submission" date="2014-07" db="EMBL/GenBank/DDBJ databases">
        <title>Draft Genome Sequence of Gephyronic Acid Producer, Cystobacter violaceus Strain Cb vi76.</title>
        <authorList>
            <person name="Stevens D.C."/>
            <person name="Young J."/>
            <person name="Carmichael R."/>
            <person name="Tan J."/>
            <person name="Taylor R.E."/>
        </authorList>
    </citation>
    <scope>NUCLEOTIDE SEQUENCE [LARGE SCALE GENOMIC DNA]</scope>
    <source>
        <strain evidence="2 3">Cb vi76</strain>
    </source>
</reference>
<proteinExistence type="predicted"/>
<keyword evidence="1" id="KW-1133">Transmembrane helix</keyword>
<organism evidence="2 3">
    <name type="scientific">Archangium violaceum Cb vi76</name>
    <dbReference type="NCBI Taxonomy" id="1406225"/>
    <lineage>
        <taxon>Bacteria</taxon>
        <taxon>Pseudomonadati</taxon>
        <taxon>Myxococcota</taxon>
        <taxon>Myxococcia</taxon>
        <taxon>Myxococcales</taxon>
        <taxon>Cystobacterineae</taxon>
        <taxon>Archangiaceae</taxon>
        <taxon>Archangium</taxon>
    </lineage>
</organism>
<gene>
    <name evidence="2" type="ORF">Q664_00340</name>
</gene>